<proteinExistence type="predicted"/>
<evidence type="ECO:0000313" key="2">
    <source>
        <dbReference type="Proteomes" id="UP000824540"/>
    </source>
</evidence>
<sequence>MELIGCRWCDSGSGRVLRGPRRSARHAAPPQPTLRSSPNSFIRAVIALKALCSKYKPFFGPPFLAPVGRPHRHGDMVEILPDTTAIAVERERKRLVFFNTPPEWRGDMVGRVRRFAVVLSRCHRSDSPVLPRGSGLTPFPQTPDCVKSLGWSPIPHAVMEGYLHSSLFLRANGTRCQHYCVTRT</sequence>
<accession>A0A8T2MW71</accession>
<evidence type="ECO:0000313" key="1">
    <source>
        <dbReference type="EMBL" id="KAG9330241.1"/>
    </source>
</evidence>
<dbReference type="AlphaFoldDB" id="A0A8T2MW71"/>
<protein>
    <submittedName>
        <fullName evidence="1">Uncharacterized protein</fullName>
    </submittedName>
</protein>
<reference evidence="1" key="1">
    <citation type="thesis" date="2021" institute="BYU ScholarsArchive" country="Provo, UT, USA">
        <title>Applications of and Algorithms for Genome Assembly and Genomic Analyses with an Emphasis on Marine Teleosts.</title>
        <authorList>
            <person name="Pickett B.D."/>
        </authorList>
    </citation>
    <scope>NUCLEOTIDE SEQUENCE</scope>
    <source>
        <strain evidence="1">HI-2016</strain>
    </source>
</reference>
<gene>
    <name evidence="1" type="ORF">JZ751_026003</name>
</gene>
<comment type="caution">
    <text evidence="1">The sequence shown here is derived from an EMBL/GenBank/DDBJ whole genome shotgun (WGS) entry which is preliminary data.</text>
</comment>
<name>A0A8T2MW71_9TELE</name>
<organism evidence="1 2">
    <name type="scientific">Albula glossodonta</name>
    <name type="common">roundjaw bonefish</name>
    <dbReference type="NCBI Taxonomy" id="121402"/>
    <lineage>
        <taxon>Eukaryota</taxon>
        <taxon>Metazoa</taxon>
        <taxon>Chordata</taxon>
        <taxon>Craniata</taxon>
        <taxon>Vertebrata</taxon>
        <taxon>Euteleostomi</taxon>
        <taxon>Actinopterygii</taxon>
        <taxon>Neopterygii</taxon>
        <taxon>Teleostei</taxon>
        <taxon>Albuliformes</taxon>
        <taxon>Albulidae</taxon>
        <taxon>Albula</taxon>
    </lineage>
</organism>
<dbReference type="EMBL" id="JAFBMS010000682">
    <property type="protein sequence ID" value="KAG9330241.1"/>
    <property type="molecule type" value="Genomic_DNA"/>
</dbReference>
<keyword evidence="2" id="KW-1185">Reference proteome</keyword>
<dbReference type="Proteomes" id="UP000824540">
    <property type="component" value="Unassembled WGS sequence"/>
</dbReference>